<evidence type="ECO:0000256" key="13">
    <source>
        <dbReference type="RuleBase" id="RU003515"/>
    </source>
</evidence>
<dbReference type="InterPro" id="IPR012337">
    <property type="entry name" value="RNaseH-like_sf"/>
</dbReference>
<evidence type="ECO:0000256" key="4">
    <source>
        <dbReference type="ARBA" id="ARBA00004496"/>
    </source>
</evidence>
<keyword evidence="6" id="KW-0963">Cytoplasm</keyword>
<dbReference type="Proteomes" id="UP000236434">
    <property type="component" value="Unassembled WGS sequence"/>
</dbReference>
<evidence type="ECO:0000256" key="12">
    <source>
        <dbReference type="PROSITE-ProRule" id="PRU01319"/>
    </source>
</evidence>
<dbReference type="Pfam" id="PF01351">
    <property type="entry name" value="RNase_HII"/>
    <property type="match status" value="1"/>
</dbReference>
<dbReference type="InterPro" id="IPR001352">
    <property type="entry name" value="RNase_HII/HIII"/>
</dbReference>
<dbReference type="GO" id="GO:0003723">
    <property type="term" value="F:RNA binding"/>
    <property type="evidence" value="ECO:0007669"/>
    <property type="project" value="UniProtKB-UniRule"/>
</dbReference>
<dbReference type="GO" id="GO:0032299">
    <property type="term" value="C:ribonuclease H2 complex"/>
    <property type="evidence" value="ECO:0007669"/>
    <property type="project" value="TreeGrafter"/>
</dbReference>
<organism evidence="15 16">
    <name type="scientific">Petrotoga olearia DSM 13574</name>
    <dbReference type="NCBI Taxonomy" id="1122955"/>
    <lineage>
        <taxon>Bacteria</taxon>
        <taxon>Thermotogati</taxon>
        <taxon>Thermotogota</taxon>
        <taxon>Thermotogae</taxon>
        <taxon>Petrotogales</taxon>
        <taxon>Petrotogaceae</taxon>
        <taxon>Petrotoga</taxon>
    </lineage>
</organism>
<feature type="binding site" evidence="12">
    <location>
        <position position="118"/>
    </location>
    <ligand>
        <name>a divalent metal cation</name>
        <dbReference type="ChEBI" id="CHEBI:60240"/>
    </ligand>
</feature>
<evidence type="ECO:0000256" key="7">
    <source>
        <dbReference type="ARBA" id="ARBA00022722"/>
    </source>
</evidence>
<evidence type="ECO:0000256" key="9">
    <source>
        <dbReference type="ARBA" id="ARBA00022759"/>
    </source>
</evidence>
<dbReference type="SUPFAM" id="SSF53098">
    <property type="entry name" value="Ribonuclease H-like"/>
    <property type="match status" value="1"/>
</dbReference>
<feature type="binding site" evidence="12">
    <location>
        <position position="21"/>
    </location>
    <ligand>
        <name>a divalent metal cation</name>
        <dbReference type="ChEBI" id="CHEBI:60240"/>
    </ligand>
</feature>
<keyword evidence="8 12" id="KW-0479">Metal-binding</keyword>
<feature type="domain" description="RNase H type-2" evidence="14">
    <location>
        <begin position="14"/>
        <end position="208"/>
    </location>
</feature>
<evidence type="ECO:0000256" key="8">
    <source>
        <dbReference type="ARBA" id="ARBA00022723"/>
    </source>
</evidence>
<evidence type="ECO:0000256" key="6">
    <source>
        <dbReference type="ARBA" id="ARBA00022490"/>
    </source>
</evidence>
<evidence type="ECO:0000259" key="14">
    <source>
        <dbReference type="PROSITE" id="PS51975"/>
    </source>
</evidence>
<dbReference type="RefSeq" id="WP_245858678.1">
    <property type="nucleotide sequence ID" value="NZ_AZRL01000021.1"/>
</dbReference>
<evidence type="ECO:0000256" key="5">
    <source>
        <dbReference type="ARBA" id="ARBA00007383"/>
    </source>
</evidence>
<keyword evidence="9 12" id="KW-0255">Endonuclease</keyword>
<evidence type="ECO:0000256" key="3">
    <source>
        <dbReference type="ARBA" id="ARBA00004065"/>
    </source>
</evidence>
<keyword evidence="7 12" id="KW-0540">Nuclease</keyword>
<comment type="function">
    <text evidence="3 13">Endonuclease that specifically degrades the RNA of RNA-DNA hybrids.</text>
</comment>
<comment type="cofactor">
    <cofactor evidence="2">
        <name>Mg(2+)</name>
        <dbReference type="ChEBI" id="CHEBI:18420"/>
    </cofactor>
</comment>
<comment type="similarity">
    <text evidence="5 13">Belongs to the RNase HII family.</text>
</comment>
<proteinExistence type="inferred from homology"/>
<keyword evidence="10 12" id="KW-0378">Hydrolase</keyword>
<dbReference type="GO" id="GO:0006298">
    <property type="term" value="P:mismatch repair"/>
    <property type="evidence" value="ECO:0007669"/>
    <property type="project" value="TreeGrafter"/>
</dbReference>
<feature type="binding site" evidence="12">
    <location>
        <position position="20"/>
    </location>
    <ligand>
        <name>a divalent metal cation</name>
        <dbReference type="ChEBI" id="CHEBI:60240"/>
    </ligand>
</feature>
<protein>
    <recommendedName>
        <fullName evidence="13">Ribonuclease</fullName>
        <ecNumber evidence="13">3.1.26.4</ecNumber>
    </recommendedName>
</protein>
<reference evidence="15 16" key="1">
    <citation type="submission" date="2013-12" db="EMBL/GenBank/DDBJ databases">
        <title>Comparative genomics of Petrotoga isolates.</title>
        <authorList>
            <person name="Nesbo C.L."/>
            <person name="Charchuk R."/>
            <person name="Chow K."/>
        </authorList>
    </citation>
    <scope>NUCLEOTIDE SEQUENCE [LARGE SCALE GENOMIC DNA]</scope>
    <source>
        <strain evidence="15 16">DSM 13574</strain>
    </source>
</reference>
<dbReference type="CDD" id="cd07182">
    <property type="entry name" value="RNase_HII_bacteria_HII_like"/>
    <property type="match status" value="1"/>
</dbReference>
<dbReference type="InterPro" id="IPR036397">
    <property type="entry name" value="RNaseH_sf"/>
</dbReference>
<name>A0A2K1NY24_9BACT</name>
<gene>
    <name evidence="15" type="ORF">X929_07440</name>
</gene>
<dbReference type="GO" id="GO:0004523">
    <property type="term" value="F:RNA-DNA hybrid ribonuclease activity"/>
    <property type="evidence" value="ECO:0007669"/>
    <property type="project" value="UniProtKB-UniRule"/>
</dbReference>
<dbReference type="EC" id="3.1.26.4" evidence="13"/>
<evidence type="ECO:0000256" key="10">
    <source>
        <dbReference type="ARBA" id="ARBA00022801"/>
    </source>
</evidence>
<evidence type="ECO:0000256" key="1">
    <source>
        <dbReference type="ARBA" id="ARBA00000077"/>
    </source>
</evidence>
<dbReference type="InterPro" id="IPR022898">
    <property type="entry name" value="RNase_HII"/>
</dbReference>
<evidence type="ECO:0000313" key="16">
    <source>
        <dbReference type="Proteomes" id="UP000236434"/>
    </source>
</evidence>
<dbReference type="PANTHER" id="PTHR10954:SF18">
    <property type="entry name" value="RIBONUCLEASE HII"/>
    <property type="match status" value="1"/>
</dbReference>
<dbReference type="Gene3D" id="3.30.420.10">
    <property type="entry name" value="Ribonuclease H-like superfamily/Ribonuclease H"/>
    <property type="match status" value="1"/>
</dbReference>
<dbReference type="GO" id="GO:0046872">
    <property type="term" value="F:metal ion binding"/>
    <property type="evidence" value="ECO:0007669"/>
    <property type="project" value="UniProtKB-KW"/>
</dbReference>
<dbReference type="PANTHER" id="PTHR10954">
    <property type="entry name" value="RIBONUCLEASE H2 SUBUNIT A"/>
    <property type="match status" value="1"/>
</dbReference>
<comment type="subcellular location">
    <subcellularLocation>
        <location evidence="4">Cytoplasm</location>
    </subcellularLocation>
</comment>
<comment type="cofactor">
    <cofactor evidence="12">
        <name>Mn(2+)</name>
        <dbReference type="ChEBI" id="CHEBI:29035"/>
    </cofactor>
    <cofactor evidence="12">
        <name>Mg(2+)</name>
        <dbReference type="ChEBI" id="CHEBI:18420"/>
    </cofactor>
    <text evidence="12">Manganese or magnesium. Binds 1 divalent metal ion per monomer in the absence of substrate. May bind a second metal ion after substrate binding.</text>
</comment>
<comment type="caution">
    <text evidence="15">The sequence shown here is derived from an EMBL/GenBank/DDBJ whole genome shotgun (WGS) entry which is preliminary data.</text>
</comment>
<dbReference type="AlphaFoldDB" id="A0A2K1NY24"/>
<dbReference type="GO" id="GO:0043137">
    <property type="term" value="P:DNA replication, removal of RNA primer"/>
    <property type="evidence" value="ECO:0007669"/>
    <property type="project" value="TreeGrafter"/>
</dbReference>
<dbReference type="InterPro" id="IPR024567">
    <property type="entry name" value="RNase_HII/HIII_dom"/>
</dbReference>
<dbReference type="EMBL" id="AZRL01000021">
    <property type="protein sequence ID" value="PNR95433.1"/>
    <property type="molecule type" value="Genomic_DNA"/>
</dbReference>
<sequence>MLENIEMTLLKKYKKIIGIDEAGRGPIAGPVFVGAVVIESLTECELLAKIGRDSKLLTPKERERRYFQITKNFQYYSNFSTSDLIDQMNIFKATEVSIKKLLKKIVSKNVNDYYAIVDGKFFKLDYNYKCIVKGDQTSPLIGAASIVAKYERDLYMNHLHQIYPNYDFISHKGYPTKKHIESIKKYGIISEHRKTFNPIKRFIEEGII</sequence>
<dbReference type="NCBIfam" id="NF000595">
    <property type="entry name" value="PRK00015.1-3"/>
    <property type="match status" value="1"/>
</dbReference>
<dbReference type="PROSITE" id="PS51975">
    <property type="entry name" value="RNASE_H_2"/>
    <property type="match status" value="1"/>
</dbReference>
<evidence type="ECO:0000256" key="2">
    <source>
        <dbReference type="ARBA" id="ARBA00001946"/>
    </source>
</evidence>
<keyword evidence="11" id="KW-0464">Manganese</keyword>
<evidence type="ECO:0000313" key="15">
    <source>
        <dbReference type="EMBL" id="PNR95433.1"/>
    </source>
</evidence>
<comment type="catalytic activity">
    <reaction evidence="1 12 13">
        <text>Endonucleolytic cleavage to 5'-phosphomonoester.</text>
        <dbReference type="EC" id="3.1.26.4"/>
    </reaction>
</comment>
<evidence type="ECO:0000256" key="11">
    <source>
        <dbReference type="ARBA" id="ARBA00023211"/>
    </source>
</evidence>
<dbReference type="GO" id="GO:0005737">
    <property type="term" value="C:cytoplasm"/>
    <property type="evidence" value="ECO:0007669"/>
    <property type="project" value="UniProtKB-SubCell"/>
</dbReference>
<accession>A0A2K1NY24</accession>